<dbReference type="InterPro" id="IPR017937">
    <property type="entry name" value="Thioredoxin_CS"/>
</dbReference>
<dbReference type="PROSITE" id="PS00194">
    <property type="entry name" value="THIOREDOXIN_1"/>
    <property type="match status" value="1"/>
</dbReference>
<keyword evidence="3" id="KW-0676">Redox-active center</keyword>
<name>A0A7Y9R035_9BURK</name>
<feature type="transmembrane region" description="Helical" evidence="4">
    <location>
        <begin position="85"/>
        <end position="103"/>
    </location>
</feature>
<dbReference type="AlphaFoldDB" id="A0A7Y9R035"/>
<feature type="domain" description="Thioredoxin" evidence="5">
    <location>
        <begin position="132"/>
        <end position="279"/>
    </location>
</feature>
<dbReference type="RefSeq" id="WP_179633604.1">
    <property type="nucleotide sequence ID" value="NZ_CAXYYM010000017.1"/>
</dbReference>
<keyword evidence="4" id="KW-0472">Membrane</keyword>
<keyword evidence="2" id="KW-0201">Cytochrome c-type biogenesis</keyword>
<evidence type="ECO:0000313" key="6">
    <source>
        <dbReference type="EMBL" id="NYG32750.1"/>
    </source>
</evidence>
<protein>
    <submittedName>
        <fullName evidence="6">Thiol-disulfide isomerase/thioredoxin</fullName>
    </submittedName>
</protein>
<keyword evidence="6" id="KW-0413">Isomerase</keyword>
<evidence type="ECO:0000313" key="7">
    <source>
        <dbReference type="Proteomes" id="UP000518288"/>
    </source>
</evidence>
<evidence type="ECO:0000256" key="4">
    <source>
        <dbReference type="SAM" id="Phobius"/>
    </source>
</evidence>
<feature type="transmembrane region" description="Helical" evidence="4">
    <location>
        <begin position="46"/>
        <end position="65"/>
    </location>
</feature>
<dbReference type="EMBL" id="JACCFH010000001">
    <property type="protein sequence ID" value="NYG32750.1"/>
    <property type="molecule type" value="Genomic_DNA"/>
</dbReference>
<dbReference type="GO" id="GO:0016853">
    <property type="term" value="F:isomerase activity"/>
    <property type="evidence" value="ECO:0007669"/>
    <property type="project" value="UniProtKB-KW"/>
</dbReference>
<dbReference type="InterPro" id="IPR036249">
    <property type="entry name" value="Thioredoxin-like_sf"/>
</dbReference>
<feature type="transmembrane region" description="Helical" evidence="4">
    <location>
        <begin position="16"/>
        <end position="34"/>
    </location>
</feature>
<keyword evidence="4" id="KW-1133">Transmembrane helix</keyword>
<gene>
    <name evidence="6" type="ORF">BDD16_001736</name>
</gene>
<dbReference type="InterPro" id="IPR013766">
    <property type="entry name" value="Thioredoxin_domain"/>
</dbReference>
<feature type="transmembrane region" description="Helical" evidence="4">
    <location>
        <begin position="112"/>
        <end position="131"/>
    </location>
</feature>
<dbReference type="SUPFAM" id="SSF52833">
    <property type="entry name" value="Thioredoxin-like"/>
    <property type="match status" value="1"/>
</dbReference>
<reference evidence="6 7" key="1">
    <citation type="submission" date="2020-07" db="EMBL/GenBank/DDBJ databases">
        <title>Genomic Encyclopedia of Archaeal and Bacterial Type Strains, Phase II (KMG-II): from individual species to whole genera.</title>
        <authorList>
            <person name="Goeker M."/>
        </authorList>
    </citation>
    <scope>NUCLEOTIDE SEQUENCE [LARGE SCALE GENOMIC DNA]</scope>
    <source>
        <strain evidence="6 7">DSM 21226</strain>
    </source>
</reference>
<organism evidence="6 7">
    <name type="scientific">Sphaerotilus montanus</name>
    <dbReference type="NCBI Taxonomy" id="522889"/>
    <lineage>
        <taxon>Bacteria</taxon>
        <taxon>Pseudomonadati</taxon>
        <taxon>Pseudomonadota</taxon>
        <taxon>Betaproteobacteria</taxon>
        <taxon>Burkholderiales</taxon>
        <taxon>Sphaerotilaceae</taxon>
        <taxon>Sphaerotilus</taxon>
    </lineage>
</organism>
<dbReference type="Pfam" id="PF08534">
    <property type="entry name" value="Redoxin"/>
    <property type="match status" value="1"/>
</dbReference>
<dbReference type="PANTHER" id="PTHR42852">
    <property type="entry name" value="THIOL:DISULFIDE INTERCHANGE PROTEIN DSBE"/>
    <property type="match status" value="1"/>
</dbReference>
<evidence type="ECO:0000259" key="5">
    <source>
        <dbReference type="PROSITE" id="PS51352"/>
    </source>
</evidence>
<dbReference type="GO" id="GO:0017004">
    <property type="term" value="P:cytochrome complex assembly"/>
    <property type="evidence" value="ECO:0007669"/>
    <property type="project" value="UniProtKB-KW"/>
</dbReference>
<dbReference type="InterPro" id="IPR050553">
    <property type="entry name" value="Thioredoxin_ResA/DsbE_sf"/>
</dbReference>
<dbReference type="Gene3D" id="3.40.30.10">
    <property type="entry name" value="Glutaredoxin"/>
    <property type="match status" value="1"/>
</dbReference>
<evidence type="ECO:0000256" key="1">
    <source>
        <dbReference type="ARBA" id="ARBA00004196"/>
    </source>
</evidence>
<dbReference type="PANTHER" id="PTHR42852:SF18">
    <property type="entry name" value="CHROMOSOME UNDETERMINED SCAFFOLD_47, WHOLE GENOME SHOTGUN SEQUENCE"/>
    <property type="match status" value="1"/>
</dbReference>
<comment type="subcellular location">
    <subcellularLocation>
        <location evidence="1">Cell envelope</location>
    </subcellularLocation>
</comment>
<evidence type="ECO:0000256" key="2">
    <source>
        <dbReference type="ARBA" id="ARBA00022748"/>
    </source>
</evidence>
<dbReference type="PROSITE" id="PS51352">
    <property type="entry name" value="THIOREDOXIN_2"/>
    <property type="match status" value="1"/>
</dbReference>
<sequence>MLSITVGPLSLPLRPVALLLSVWLAAWLAGRLARRAGIDPAPAESLLLRAAGAGLVAARLVHLAQQADLYAAAPLAMLDLRDGGWHLPTGLVAGLGVLAVALLRQPALRRPLGLGALAGAVAWGSVLLWQAHSRPPALPDLALAPLSADGASPPVTLRARALGQPTIVNLWASWCGPCRQEMPLLAAAQQRERARGAAGVRILFINQGESASAVRAYLADQGLSLQDVWLDPAMRVGPAIGSRGLPTTLFLDADGRQVEAHVGVLSATALEARLRALRRHVPTPVPARGSPP</sequence>
<accession>A0A7Y9R035</accession>
<keyword evidence="7" id="KW-1185">Reference proteome</keyword>
<dbReference type="GO" id="GO:0030313">
    <property type="term" value="C:cell envelope"/>
    <property type="evidence" value="ECO:0007669"/>
    <property type="project" value="UniProtKB-SubCell"/>
</dbReference>
<proteinExistence type="predicted"/>
<evidence type="ECO:0000256" key="3">
    <source>
        <dbReference type="ARBA" id="ARBA00023284"/>
    </source>
</evidence>
<dbReference type="Proteomes" id="UP000518288">
    <property type="component" value="Unassembled WGS sequence"/>
</dbReference>
<dbReference type="CDD" id="cd02966">
    <property type="entry name" value="TlpA_like_family"/>
    <property type="match status" value="1"/>
</dbReference>
<dbReference type="GO" id="GO:0015036">
    <property type="term" value="F:disulfide oxidoreductase activity"/>
    <property type="evidence" value="ECO:0007669"/>
    <property type="project" value="UniProtKB-ARBA"/>
</dbReference>
<keyword evidence="4" id="KW-0812">Transmembrane</keyword>
<comment type="caution">
    <text evidence="6">The sequence shown here is derived from an EMBL/GenBank/DDBJ whole genome shotgun (WGS) entry which is preliminary data.</text>
</comment>
<dbReference type="InterPro" id="IPR013740">
    <property type="entry name" value="Redoxin"/>
</dbReference>